<evidence type="ECO:0000313" key="2">
    <source>
        <dbReference type="EMBL" id="CAL1407364.1"/>
    </source>
</evidence>
<organism evidence="2 3">
    <name type="scientific">Linum trigynum</name>
    <dbReference type="NCBI Taxonomy" id="586398"/>
    <lineage>
        <taxon>Eukaryota</taxon>
        <taxon>Viridiplantae</taxon>
        <taxon>Streptophyta</taxon>
        <taxon>Embryophyta</taxon>
        <taxon>Tracheophyta</taxon>
        <taxon>Spermatophyta</taxon>
        <taxon>Magnoliopsida</taxon>
        <taxon>eudicotyledons</taxon>
        <taxon>Gunneridae</taxon>
        <taxon>Pentapetalae</taxon>
        <taxon>rosids</taxon>
        <taxon>fabids</taxon>
        <taxon>Malpighiales</taxon>
        <taxon>Linaceae</taxon>
        <taxon>Linum</taxon>
    </lineage>
</organism>
<protein>
    <submittedName>
        <fullName evidence="2">Uncharacterized protein</fullName>
    </submittedName>
</protein>
<feature type="region of interest" description="Disordered" evidence="1">
    <location>
        <begin position="1"/>
        <end position="85"/>
    </location>
</feature>
<evidence type="ECO:0000313" key="3">
    <source>
        <dbReference type="Proteomes" id="UP001497516"/>
    </source>
</evidence>
<dbReference type="AlphaFoldDB" id="A0AAV2GAX4"/>
<dbReference type="Proteomes" id="UP001497516">
    <property type="component" value="Chromosome 8"/>
</dbReference>
<dbReference type="EMBL" id="OZ034821">
    <property type="protein sequence ID" value="CAL1407364.1"/>
    <property type="molecule type" value="Genomic_DNA"/>
</dbReference>
<keyword evidence="3" id="KW-1185">Reference proteome</keyword>
<accession>A0AAV2GAX4</accession>
<gene>
    <name evidence="2" type="ORF">LTRI10_LOCUS47036</name>
</gene>
<reference evidence="2 3" key="1">
    <citation type="submission" date="2024-04" db="EMBL/GenBank/DDBJ databases">
        <authorList>
            <person name="Fracassetti M."/>
        </authorList>
    </citation>
    <scope>NUCLEOTIDE SEQUENCE [LARGE SCALE GENOMIC DNA]</scope>
</reference>
<evidence type="ECO:0000256" key="1">
    <source>
        <dbReference type="SAM" id="MobiDB-lite"/>
    </source>
</evidence>
<sequence length="85" mass="9311">MKRFMPVSRRGRVMTGGGERKAGNSAMTIAPVDGNAMERPRSYPPRRPGVSAVKSWPPNCGRRRDLSNDGGRAPTVGIVEEEEEE</sequence>
<name>A0AAV2GAX4_9ROSI</name>
<proteinExistence type="predicted"/>